<evidence type="ECO:0000256" key="1">
    <source>
        <dbReference type="SAM" id="MobiDB-lite"/>
    </source>
</evidence>
<feature type="compositionally biased region" description="Polar residues" evidence="1">
    <location>
        <begin position="166"/>
        <end position="181"/>
    </location>
</feature>
<dbReference type="HOGENOM" id="CLU_1355593_0_0_1"/>
<evidence type="ECO:0000313" key="2">
    <source>
        <dbReference type="EMBL" id="EOR01684.1"/>
    </source>
</evidence>
<feature type="compositionally biased region" description="Polar residues" evidence="1">
    <location>
        <begin position="145"/>
        <end position="157"/>
    </location>
</feature>
<protein>
    <submittedName>
        <fullName evidence="2">Uncharacterized protein</fullName>
    </submittedName>
</protein>
<dbReference type="Proteomes" id="UP000014064">
    <property type="component" value="Unassembled WGS sequence"/>
</dbReference>
<dbReference type="AlphaFoldDB" id="R9AHJ8"/>
<keyword evidence="3" id="KW-1185">Reference proteome</keyword>
<dbReference type="EMBL" id="KE007229">
    <property type="protein sequence ID" value="EOR01684.1"/>
    <property type="molecule type" value="Genomic_DNA"/>
</dbReference>
<feature type="compositionally biased region" description="Basic and acidic residues" evidence="1">
    <location>
        <begin position="122"/>
        <end position="133"/>
    </location>
</feature>
<sequence>MSSLRTRAWLDISALSNEEFAVYAHCGLILEREERMSSDECAGVLINRFSFSFSNVSAAFNALFGSERTCTLTLAREELLAVIRLLSHASNYTQWQYFLFEQTHPHPNFRRSKQSNTIQDGKGSENKAAEKHPPPPPPPRRTFSDKNPFSNLLQSSKPHLPPRQSAPDTQTETASTSTRNQNDVREQTPEFDAAVAELADIC</sequence>
<evidence type="ECO:0000313" key="3">
    <source>
        <dbReference type="Proteomes" id="UP000014064"/>
    </source>
</evidence>
<dbReference type="GeneID" id="20376872"/>
<proteinExistence type="predicted"/>
<feature type="region of interest" description="Disordered" evidence="1">
    <location>
        <begin position="106"/>
        <end position="191"/>
    </location>
</feature>
<accession>R9AHJ8</accession>
<dbReference type="RefSeq" id="XP_009267404.1">
    <property type="nucleotide sequence ID" value="XM_009269129.1"/>
</dbReference>
<name>R9AHJ8_WALI9</name>
<organism evidence="2 3">
    <name type="scientific">Wallemia ichthyophaga (strain EXF-994 / CBS 113033)</name>
    <dbReference type="NCBI Taxonomy" id="1299270"/>
    <lineage>
        <taxon>Eukaryota</taxon>
        <taxon>Fungi</taxon>
        <taxon>Dikarya</taxon>
        <taxon>Basidiomycota</taxon>
        <taxon>Wallemiomycotina</taxon>
        <taxon>Wallemiomycetes</taxon>
        <taxon>Wallemiales</taxon>
        <taxon>Wallemiaceae</taxon>
        <taxon>Wallemia</taxon>
    </lineage>
</organism>
<gene>
    <name evidence="2" type="ORF">J056_003920</name>
</gene>
<reference evidence="3" key="1">
    <citation type="journal article" date="2013" name="BMC Genomics">
        <title>Genome and transcriptome sequencing of the halophilic fungus Wallemia ichthyophaga: haloadaptations present and absent.</title>
        <authorList>
            <person name="Zajc J."/>
            <person name="Liu Y."/>
            <person name="Dai W."/>
            <person name="Yang Z."/>
            <person name="Hu J."/>
            <person name="Gostincar C."/>
            <person name="Gunde-Cimerman N."/>
        </authorList>
    </citation>
    <scope>NUCLEOTIDE SEQUENCE [LARGE SCALE GENOMIC DNA]</scope>
    <source>
        <strain evidence="3">EXF-994 / CBS 113033</strain>
    </source>
</reference>
<dbReference type="KEGG" id="wic:J056_003920"/>